<dbReference type="EMBL" id="VSRR010002922">
    <property type="protein sequence ID" value="MPC33842.1"/>
    <property type="molecule type" value="Genomic_DNA"/>
</dbReference>
<keyword evidence="2" id="KW-0472">Membrane</keyword>
<accession>A0A5B7EI56</accession>
<reference evidence="2 3" key="1">
    <citation type="submission" date="2019-05" db="EMBL/GenBank/DDBJ databases">
        <title>Another draft genome of Portunus trituberculatus and its Hox gene families provides insights of decapod evolution.</title>
        <authorList>
            <person name="Jeong J.-H."/>
            <person name="Song I."/>
            <person name="Kim S."/>
            <person name="Choi T."/>
            <person name="Kim D."/>
            <person name="Ryu S."/>
            <person name="Kim W."/>
        </authorList>
    </citation>
    <scope>NUCLEOTIDE SEQUENCE [LARGE SCALE GENOMIC DNA]</scope>
    <source>
        <tissue evidence="2">Muscle</tissue>
    </source>
</reference>
<dbReference type="SUPFAM" id="SSF48452">
    <property type="entry name" value="TPR-like"/>
    <property type="match status" value="1"/>
</dbReference>
<dbReference type="SMART" id="SM00028">
    <property type="entry name" value="TPR"/>
    <property type="match status" value="1"/>
</dbReference>
<dbReference type="AlphaFoldDB" id="A0A5B7EI56"/>
<keyword evidence="2" id="KW-0812">Transmembrane</keyword>
<comment type="caution">
    <text evidence="2">The sequence shown here is derived from an EMBL/GenBank/DDBJ whole genome shotgun (WGS) entry which is preliminary data.</text>
</comment>
<feature type="repeat" description="TPR" evidence="1">
    <location>
        <begin position="42"/>
        <end position="75"/>
    </location>
</feature>
<evidence type="ECO:0000313" key="3">
    <source>
        <dbReference type="Proteomes" id="UP000324222"/>
    </source>
</evidence>
<dbReference type="InterPro" id="IPR011990">
    <property type="entry name" value="TPR-like_helical_dom_sf"/>
</dbReference>
<dbReference type="Proteomes" id="UP000324222">
    <property type="component" value="Unassembled WGS sequence"/>
</dbReference>
<evidence type="ECO:0000313" key="2">
    <source>
        <dbReference type="EMBL" id="MPC33842.1"/>
    </source>
</evidence>
<keyword evidence="3" id="KW-1185">Reference proteome</keyword>
<dbReference type="PROSITE" id="PS50005">
    <property type="entry name" value="TPR"/>
    <property type="match status" value="1"/>
</dbReference>
<dbReference type="InterPro" id="IPR019734">
    <property type="entry name" value="TPR_rpt"/>
</dbReference>
<name>A0A5B7EI56_PORTR</name>
<sequence>MEFFSPVSISPFSRPIKAQLQQFVRLLPVFFVLMSYGALSSSSALSNLGVVYSEQGRLQEAEASYRAALRHAPAMADTHFNL</sequence>
<dbReference type="Gene3D" id="1.25.40.10">
    <property type="entry name" value="Tetratricopeptide repeat domain"/>
    <property type="match status" value="1"/>
</dbReference>
<dbReference type="Pfam" id="PF00515">
    <property type="entry name" value="TPR_1"/>
    <property type="match status" value="1"/>
</dbReference>
<keyword evidence="1" id="KW-0802">TPR repeat</keyword>
<proteinExistence type="predicted"/>
<organism evidence="2 3">
    <name type="scientific">Portunus trituberculatus</name>
    <name type="common">Swimming crab</name>
    <name type="synonym">Neptunus trituberculatus</name>
    <dbReference type="NCBI Taxonomy" id="210409"/>
    <lineage>
        <taxon>Eukaryota</taxon>
        <taxon>Metazoa</taxon>
        <taxon>Ecdysozoa</taxon>
        <taxon>Arthropoda</taxon>
        <taxon>Crustacea</taxon>
        <taxon>Multicrustacea</taxon>
        <taxon>Malacostraca</taxon>
        <taxon>Eumalacostraca</taxon>
        <taxon>Eucarida</taxon>
        <taxon>Decapoda</taxon>
        <taxon>Pleocyemata</taxon>
        <taxon>Brachyura</taxon>
        <taxon>Eubrachyura</taxon>
        <taxon>Portunoidea</taxon>
        <taxon>Portunidae</taxon>
        <taxon>Portuninae</taxon>
        <taxon>Portunus</taxon>
    </lineage>
</organism>
<evidence type="ECO:0000256" key="1">
    <source>
        <dbReference type="PROSITE-ProRule" id="PRU00339"/>
    </source>
</evidence>
<gene>
    <name evidence="2" type="ORF">E2C01_027208</name>
</gene>
<protein>
    <submittedName>
        <fullName evidence="2">Transmembrane and TPR repeat-containing protein</fullName>
    </submittedName>
</protein>